<evidence type="ECO:0000313" key="3">
    <source>
        <dbReference type="Proteomes" id="UP000182840"/>
    </source>
</evidence>
<keyword evidence="1" id="KW-0732">Signal</keyword>
<dbReference type="STRING" id="1670800.BSQ44_11945"/>
<accession>A0A1L3SRP9</accession>
<organism evidence="2 3">
    <name type="scientific">Aquibium oceanicum</name>
    <dbReference type="NCBI Taxonomy" id="1670800"/>
    <lineage>
        <taxon>Bacteria</taxon>
        <taxon>Pseudomonadati</taxon>
        <taxon>Pseudomonadota</taxon>
        <taxon>Alphaproteobacteria</taxon>
        <taxon>Hyphomicrobiales</taxon>
        <taxon>Phyllobacteriaceae</taxon>
        <taxon>Aquibium</taxon>
    </lineage>
</organism>
<name>A0A1L3SRP9_9HYPH</name>
<dbReference type="KEGG" id="meso:BSQ44_11945"/>
<reference evidence="3" key="1">
    <citation type="submission" date="2016-11" db="EMBL/GenBank/DDBJ databases">
        <title>Mesorhizobium oceanicum sp. nov., isolated from deep seawater in South China Sea.</title>
        <authorList>
            <person name="Fu G.-Y."/>
        </authorList>
    </citation>
    <scope>NUCLEOTIDE SEQUENCE [LARGE SCALE GENOMIC DNA]</scope>
    <source>
        <strain evidence="3">B7</strain>
    </source>
</reference>
<dbReference type="EMBL" id="CP018171">
    <property type="protein sequence ID" value="APH71995.1"/>
    <property type="molecule type" value="Genomic_DNA"/>
</dbReference>
<dbReference type="RefSeq" id="WP_072604358.1">
    <property type="nucleotide sequence ID" value="NZ_CP018171.1"/>
</dbReference>
<feature type="chain" id="PRO_5012476317" evidence="1">
    <location>
        <begin position="21"/>
        <end position="123"/>
    </location>
</feature>
<dbReference type="Proteomes" id="UP000182840">
    <property type="component" value="Chromosome"/>
</dbReference>
<protein>
    <submittedName>
        <fullName evidence="2">Uncharacterized protein</fullName>
    </submittedName>
</protein>
<sequence>MRATIPVLMLAMLAGSLAAAAGEADVENVRVTAAPGGTYRFDVTVRHADEGWDHYADRWEVVGDGGEVHATRVLLHPHVDEQPFERSEAGVAIPDGIAKVTVRAHDSVHGFGGKEMTVPLPGR</sequence>
<dbReference type="AlphaFoldDB" id="A0A1L3SRP9"/>
<keyword evidence="3" id="KW-1185">Reference proteome</keyword>
<feature type="signal peptide" evidence="1">
    <location>
        <begin position="1"/>
        <end position="20"/>
    </location>
</feature>
<evidence type="ECO:0000313" key="2">
    <source>
        <dbReference type="EMBL" id="APH71995.1"/>
    </source>
</evidence>
<evidence type="ECO:0000256" key="1">
    <source>
        <dbReference type="SAM" id="SignalP"/>
    </source>
</evidence>
<proteinExistence type="predicted"/>
<dbReference type="OrthoDB" id="573055at2"/>
<gene>
    <name evidence="2" type="ORF">BSQ44_11945</name>
</gene>